<keyword evidence="2" id="KW-1185">Reference proteome</keyword>
<dbReference type="EMBL" id="CP016895">
    <property type="protein sequence ID" value="AOA58320.1"/>
    <property type="molecule type" value="Genomic_DNA"/>
</dbReference>
<dbReference type="KEGG" id="ala:BFG52_08100"/>
<dbReference type="AlphaFoldDB" id="A0A1B2LZE5"/>
<sequence length="62" mass="7294">MTKSRSEIQHASDLKRNVKVKGFKLKLDDIAYIEDVAKRHNLSHNELLIQAIQFFDENKRVN</sequence>
<gene>
    <name evidence="1" type="ORF">BFG52_08100</name>
</gene>
<proteinExistence type="predicted"/>
<dbReference type="OrthoDB" id="6649590at2"/>
<evidence type="ECO:0008006" key="3">
    <source>
        <dbReference type="Google" id="ProtNLM"/>
    </source>
</evidence>
<dbReference type="RefSeq" id="WP_067554522.1">
    <property type="nucleotide sequence ID" value="NZ_CP016895.1"/>
</dbReference>
<reference evidence="1 2" key="1">
    <citation type="submission" date="2016-08" db="EMBL/GenBank/DDBJ databases">
        <authorList>
            <person name="Seilhamer J.J."/>
        </authorList>
    </citation>
    <scope>NUCLEOTIDE SEQUENCE [LARGE SCALE GENOMIC DNA]</scope>
    <source>
        <strain evidence="1 2">BRTC-1</strain>
    </source>
</reference>
<dbReference type="Proteomes" id="UP000093391">
    <property type="component" value="Chromosome"/>
</dbReference>
<name>A0A1B2LZE5_9GAMM</name>
<accession>A0A1B2LZE5</accession>
<evidence type="ECO:0000313" key="1">
    <source>
        <dbReference type="EMBL" id="AOA58320.1"/>
    </source>
</evidence>
<organism evidence="1 2">
    <name type="scientific">Acinetobacter larvae</name>
    <dbReference type="NCBI Taxonomy" id="1789224"/>
    <lineage>
        <taxon>Bacteria</taxon>
        <taxon>Pseudomonadati</taxon>
        <taxon>Pseudomonadota</taxon>
        <taxon>Gammaproteobacteria</taxon>
        <taxon>Moraxellales</taxon>
        <taxon>Moraxellaceae</taxon>
        <taxon>Acinetobacter</taxon>
    </lineage>
</organism>
<evidence type="ECO:0000313" key="2">
    <source>
        <dbReference type="Proteomes" id="UP000093391"/>
    </source>
</evidence>
<protein>
    <recommendedName>
        <fullName evidence="3">Ribbon-helix-helix protein, CopG family</fullName>
    </recommendedName>
</protein>